<feature type="region of interest" description="Disordered" evidence="1">
    <location>
        <begin position="84"/>
        <end position="138"/>
    </location>
</feature>
<accession>A0A1A9VGY9</accession>
<feature type="compositionally biased region" description="Basic and acidic residues" evidence="1">
    <location>
        <begin position="95"/>
        <end position="110"/>
    </location>
</feature>
<name>A0A1A9VGY9_GLOAU</name>
<proteinExistence type="predicted"/>
<evidence type="ECO:0000313" key="3">
    <source>
        <dbReference type="Proteomes" id="UP000078200"/>
    </source>
</evidence>
<evidence type="ECO:0000256" key="1">
    <source>
        <dbReference type="SAM" id="MobiDB-lite"/>
    </source>
</evidence>
<reference evidence="2" key="1">
    <citation type="submission" date="2020-05" db="UniProtKB">
        <authorList>
            <consortium name="EnsemblMetazoa"/>
        </authorList>
    </citation>
    <scope>IDENTIFICATION</scope>
    <source>
        <strain evidence="2">TTRI</strain>
    </source>
</reference>
<organism evidence="2 3">
    <name type="scientific">Glossina austeni</name>
    <name type="common">Savannah tsetse fly</name>
    <dbReference type="NCBI Taxonomy" id="7395"/>
    <lineage>
        <taxon>Eukaryota</taxon>
        <taxon>Metazoa</taxon>
        <taxon>Ecdysozoa</taxon>
        <taxon>Arthropoda</taxon>
        <taxon>Hexapoda</taxon>
        <taxon>Insecta</taxon>
        <taxon>Pterygota</taxon>
        <taxon>Neoptera</taxon>
        <taxon>Endopterygota</taxon>
        <taxon>Diptera</taxon>
        <taxon>Brachycera</taxon>
        <taxon>Muscomorpha</taxon>
        <taxon>Hippoboscoidea</taxon>
        <taxon>Glossinidae</taxon>
        <taxon>Glossina</taxon>
    </lineage>
</organism>
<dbReference type="AlphaFoldDB" id="A0A1A9VGY9"/>
<evidence type="ECO:0000313" key="2">
    <source>
        <dbReference type="EnsemblMetazoa" id="GAUT036860-PA"/>
    </source>
</evidence>
<keyword evidence="3" id="KW-1185">Reference proteome</keyword>
<sequence length="209" mass="22782">MDELRLREGRESKSYLMIASLANYKANPTYNAVDNKNTIKKFLVDPVRLAPYTTPPLFSAKSLTFSIKVVGVSMVKKAANSIGSSMHGHGLSHSLGDRRPNIKKLNDTPKKAKPKYHHTSSENGSINENVAGEPSSVTPSLRSVQLRGSAFKEICLVVSAINCKASYVNAISTVMGQEPFEIPHINLQSTGIAFPPASAARLKEMERNN</sequence>
<feature type="compositionally biased region" description="Low complexity" evidence="1">
    <location>
        <begin position="84"/>
        <end position="94"/>
    </location>
</feature>
<dbReference type="Proteomes" id="UP000078200">
    <property type="component" value="Unassembled WGS sequence"/>
</dbReference>
<dbReference type="VEuPathDB" id="VectorBase:GAUT036860"/>
<dbReference type="EnsemblMetazoa" id="GAUT036860-RA">
    <property type="protein sequence ID" value="GAUT036860-PA"/>
    <property type="gene ID" value="GAUT036860"/>
</dbReference>
<protein>
    <submittedName>
        <fullName evidence="2">Uncharacterized protein</fullName>
    </submittedName>
</protein>